<evidence type="ECO:0000256" key="1">
    <source>
        <dbReference type="SAM" id="SignalP"/>
    </source>
</evidence>
<proteinExistence type="predicted"/>
<dbReference type="OrthoDB" id="8688773at2"/>
<reference evidence="2 3" key="1">
    <citation type="submission" date="2016-12" db="EMBL/GenBank/DDBJ databases">
        <authorList>
            <person name="Song W.-J."/>
            <person name="Kurnit D.M."/>
        </authorList>
    </citation>
    <scope>NUCLEOTIDE SEQUENCE [LARGE SCALE GENOMIC DNA]</scope>
    <source>
        <strain evidence="2 3">DSM 19599</strain>
    </source>
</reference>
<name>A0A1M7ZCL5_9HYPH</name>
<dbReference type="AlphaFoldDB" id="A0A1M7ZCL5"/>
<dbReference type="EMBL" id="FRXO01000002">
    <property type="protein sequence ID" value="SHO62582.1"/>
    <property type="molecule type" value="Genomic_DNA"/>
</dbReference>
<evidence type="ECO:0008006" key="4">
    <source>
        <dbReference type="Google" id="ProtNLM"/>
    </source>
</evidence>
<evidence type="ECO:0000313" key="3">
    <source>
        <dbReference type="Proteomes" id="UP000186406"/>
    </source>
</evidence>
<organism evidence="2 3">
    <name type="scientific">Pseudoxanthobacter soli DSM 19599</name>
    <dbReference type="NCBI Taxonomy" id="1123029"/>
    <lineage>
        <taxon>Bacteria</taxon>
        <taxon>Pseudomonadati</taxon>
        <taxon>Pseudomonadota</taxon>
        <taxon>Alphaproteobacteria</taxon>
        <taxon>Hyphomicrobiales</taxon>
        <taxon>Segnochrobactraceae</taxon>
        <taxon>Pseudoxanthobacter</taxon>
    </lineage>
</organism>
<gene>
    <name evidence="2" type="ORF">SAMN02745172_01095</name>
</gene>
<keyword evidence="1" id="KW-0732">Signal</keyword>
<dbReference type="Gene3D" id="3.90.1720.10">
    <property type="entry name" value="endopeptidase domain like (from Nostoc punctiforme)"/>
    <property type="match status" value="1"/>
</dbReference>
<feature type="signal peptide" evidence="1">
    <location>
        <begin position="1"/>
        <end position="36"/>
    </location>
</feature>
<keyword evidence="3" id="KW-1185">Reference proteome</keyword>
<sequence length="263" mass="27110">MTTHRIDMQVGRPRMGAWRAIGMAVLMLAAPGGASAADAVPATRLPAVAAPCCGPITADGRTLGTFLDESGVETLWLPGWHVDWKTGRPDRDAPGGHGSRSHCSAFAAAMAERLGIYLLRPPEHGQILLANAQRRWLDGPDAAADGWLPVEGDRAAVAAANQGFLVVAVVANPNPRKAGHIAIVRPSLKPAAALATEGPDIVQAGARNLLNGTVARVFRNHAGAWQPGGGGTLAYFAHAVNWDAGSARAASPGTTASGKITTP</sequence>
<accession>A0A1M7ZCL5</accession>
<dbReference type="STRING" id="1123029.SAMN02745172_01095"/>
<dbReference type="RefSeq" id="WP_139282429.1">
    <property type="nucleotide sequence ID" value="NZ_FRXO01000002.1"/>
</dbReference>
<protein>
    <recommendedName>
        <fullName evidence="4">CHAP domain-containing protein</fullName>
    </recommendedName>
</protein>
<feature type="chain" id="PRO_5009929978" description="CHAP domain-containing protein" evidence="1">
    <location>
        <begin position="37"/>
        <end position="263"/>
    </location>
</feature>
<evidence type="ECO:0000313" key="2">
    <source>
        <dbReference type="EMBL" id="SHO62582.1"/>
    </source>
</evidence>
<dbReference type="Proteomes" id="UP000186406">
    <property type="component" value="Unassembled WGS sequence"/>
</dbReference>